<dbReference type="Gene3D" id="3.30.240.20">
    <property type="entry name" value="bsu07140 like domains"/>
    <property type="match status" value="1"/>
</dbReference>
<dbReference type="RefSeq" id="WP_202063684.1">
    <property type="nucleotide sequence ID" value="NZ_JAEQMY010000052.1"/>
</dbReference>
<evidence type="ECO:0000259" key="7">
    <source>
        <dbReference type="Pfam" id="PF04239"/>
    </source>
</evidence>
<sequence length="86" mass="9870">MLIKDKPRTLIRDGQVDEQAMRKVHMTEHDLWEDLRGKGVSDLKQVAEARLERSGNLSVIKARQDPKVVEVRVQDRVQVVRIEIGG</sequence>
<comment type="similarity">
    <text evidence="2">Belongs to the UPF0702 family.</text>
</comment>
<evidence type="ECO:0000256" key="2">
    <source>
        <dbReference type="ARBA" id="ARBA00006448"/>
    </source>
</evidence>
<gene>
    <name evidence="8" type="ORF">JKG68_23035</name>
</gene>
<evidence type="ECO:0000313" key="9">
    <source>
        <dbReference type="Proteomes" id="UP000605848"/>
    </source>
</evidence>
<dbReference type="Pfam" id="PF04239">
    <property type="entry name" value="DUF421"/>
    <property type="match status" value="1"/>
</dbReference>
<keyword evidence="5" id="KW-1133">Transmembrane helix</keyword>
<dbReference type="AlphaFoldDB" id="A0A936ZLI6"/>
<name>A0A936ZLI6_9HYPH</name>
<dbReference type="PANTHER" id="PTHR34582">
    <property type="entry name" value="UPF0702 TRANSMEMBRANE PROTEIN YCAP"/>
    <property type="match status" value="1"/>
</dbReference>
<evidence type="ECO:0000256" key="4">
    <source>
        <dbReference type="ARBA" id="ARBA00022692"/>
    </source>
</evidence>
<dbReference type="PANTHER" id="PTHR34582:SF6">
    <property type="entry name" value="UPF0702 TRANSMEMBRANE PROTEIN YCAP"/>
    <property type="match status" value="1"/>
</dbReference>
<dbReference type="EMBL" id="JAEQMY010000052">
    <property type="protein sequence ID" value="MBL0406823.1"/>
    <property type="molecule type" value="Genomic_DNA"/>
</dbReference>
<proteinExistence type="inferred from homology"/>
<dbReference type="InterPro" id="IPR023090">
    <property type="entry name" value="UPF0702_alpha/beta_dom_sf"/>
</dbReference>
<keyword evidence="6" id="KW-0472">Membrane</keyword>
<evidence type="ECO:0000256" key="1">
    <source>
        <dbReference type="ARBA" id="ARBA00004651"/>
    </source>
</evidence>
<evidence type="ECO:0000313" key="8">
    <source>
        <dbReference type="EMBL" id="MBL0406823.1"/>
    </source>
</evidence>
<keyword evidence="9" id="KW-1185">Reference proteome</keyword>
<organism evidence="8 9">
    <name type="scientific">Microvirga aerilata</name>
    <dbReference type="NCBI Taxonomy" id="670292"/>
    <lineage>
        <taxon>Bacteria</taxon>
        <taxon>Pseudomonadati</taxon>
        <taxon>Pseudomonadota</taxon>
        <taxon>Alphaproteobacteria</taxon>
        <taxon>Hyphomicrobiales</taxon>
        <taxon>Methylobacteriaceae</taxon>
        <taxon>Microvirga</taxon>
    </lineage>
</organism>
<evidence type="ECO:0000256" key="6">
    <source>
        <dbReference type="ARBA" id="ARBA00023136"/>
    </source>
</evidence>
<comment type="subcellular location">
    <subcellularLocation>
        <location evidence="1">Cell membrane</location>
        <topology evidence="1">Multi-pass membrane protein</topology>
    </subcellularLocation>
</comment>
<dbReference type="InterPro" id="IPR007353">
    <property type="entry name" value="DUF421"/>
</dbReference>
<protein>
    <submittedName>
        <fullName evidence="8">DUF421 domain-containing protein</fullName>
    </submittedName>
</protein>
<comment type="caution">
    <text evidence="8">The sequence shown here is derived from an EMBL/GenBank/DDBJ whole genome shotgun (WGS) entry which is preliminary data.</text>
</comment>
<feature type="domain" description="YetF C-terminal" evidence="7">
    <location>
        <begin position="2"/>
        <end position="69"/>
    </location>
</feature>
<keyword evidence="4" id="KW-0812">Transmembrane</keyword>
<evidence type="ECO:0000256" key="5">
    <source>
        <dbReference type="ARBA" id="ARBA00022989"/>
    </source>
</evidence>
<dbReference type="GO" id="GO:0005886">
    <property type="term" value="C:plasma membrane"/>
    <property type="evidence" value="ECO:0007669"/>
    <property type="project" value="UniProtKB-SubCell"/>
</dbReference>
<dbReference type="Proteomes" id="UP000605848">
    <property type="component" value="Unassembled WGS sequence"/>
</dbReference>
<reference evidence="8" key="1">
    <citation type="submission" date="2021-01" db="EMBL/GenBank/DDBJ databases">
        <title>Microvirga sp.</title>
        <authorList>
            <person name="Kim M.K."/>
        </authorList>
    </citation>
    <scope>NUCLEOTIDE SEQUENCE</scope>
    <source>
        <strain evidence="8">5420S-16</strain>
    </source>
</reference>
<evidence type="ECO:0000256" key="3">
    <source>
        <dbReference type="ARBA" id="ARBA00022475"/>
    </source>
</evidence>
<keyword evidence="3" id="KW-1003">Cell membrane</keyword>
<accession>A0A936ZLI6</accession>